<reference evidence="3 4" key="1">
    <citation type="submission" date="2017-05" db="EMBL/GenBank/DDBJ databases">
        <title>Vagococcus spp. assemblies.</title>
        <authorList>
            <person name="Gulvik C.A."/>
        </authorList>
    </citation>
    <scope>NUCLEOTIDE SEQUENCE [LARGE SCALE GENOMIC DNA]</scope>
    <source>
        <strain evidence="3 4">LMG 24798</strain>
    </source>
</reference>
<dbReference type="InterPro" id="IPR029149">
    <property type="entry name" value="Creatin/AminoP/Spt16_N"/>
</dbReference>
<dbReference type="Proteomes" id="UP000286773">
    <property type="component" value="Unassembled WGS sequence"/>
</dbReference>
<dbReference type="SUPFAM" id="SSF53092">
    <property type="entry name" value="Creatinase/prolidase N-terminal domain"/>
    <property type="match status" value="1"/>
</dbReference>
<dbReference type="InterPro" id="IPR050659">
    <property type="entry name" value="Peptidase_M24B"/>
</dbReference>
<dbReference type="Gene3D" id="3.90.230.10">
    <property type="entry name" value="Creatinase/methionine aminopeptidase superfamily"/>
    <property type="match status" value="1"/>
</dbReference>
<accession>A0A430AZC0</accession>
<protein>
    <submittedName>
        <fullName evidence="3">Peptidase M24 family protein</fullName>
    </submittedName>
</protein>
<dbReference type="SUPFAM" id="SSF55920">
    <property type="entry name" value="Creatinase/aminopeptidase"/>
    <property type="match status" value="1"/>
</dbReference>
<evidence type="ECO:0000259" key="1">
    <source>
        <dbReference type="Pfam" id="PF00557"/>
    </source>
</evidence>
<dbReference type="Pfam" id="PF00557">
    <property type="entry name" value="Peptidase_M24"/>
    <property type="match status" value="1"/>
</dbReference>
<keyword evidence="4" id="KW-1185">Reference proteome</keyword>
<dbReference type="Pfam" id="PF01321">
    <property type="entry name" value="Creatinase_N"/>
    <property type="match status" value="1"/>
</dbReference>
<dbReference type="EMBL" id="NGKC01000003">
    <property type="protein sequence ID" value="RSU13412.1"/>
    <property type="molecule type" value="Genomic_DNA"/>
</dbReference>
<dbReference type="AlphaFoldDB" id="A0A430AZC0"/>
<dbReference type="Gene3D" id="3.40.350.10">
    <property type="entry name" value="Creatinase/prolidase N-terminal domain"/>
    <property type="match status" value="1"/>
</dbReference>
<gene>
    <name evidence="3" type="ORF">CBF27_04345</name>
</gene>
<dbReference type="CDD" id="cd01092">
    <property type="entry name" value="APP-like"/>
    <property type="match status" value="1"/>
</dbReference>
<dbReference type="PANTHER" id="PTHR46112:SF3">
    <property type="entry name" value="AMINOPEPTIDASE YPDF"/>
    <property type="match status" value="1"/>
</dbReference>
<comment type="caution">
    <text evidence="3">The sequence shown here is derived from an EMBL/GenBank/DDBJ whole genome shotgun (WGS) entry which is preliminary data.</text>
</comment>
<dbReference type="PANTHER" id="PTHR46112">
    <property type="entry name" value="AMINOPEPTIDASE"/>
    <property type="match status" value="1"/>
</dbReference>
<dbReference type="InterPro" id="IPR036005">
    <property type="entry name" value="Creatinase/aminopeptidase-like"/>
</dbReference>
<name>A0A430AZC0_9ENTE</name>
<evidence type="ECO:0000313" key="4">
    <source>
        <dbReference type="Proteomes" id="UP000286773"/>
    </source>
</evidence>
<dbReference type="RefSeq" id="WP_126812743.1">
    <property type="nucleotide sequence ID" value="NZ_NGKC01000003.1"/>
</dbReference>
<dbReference type="OrthoDB" id="9806388at2"/>
<organism evidence="3 4">
    <name type="scientific">Vagococcus acidifermentans</name>
    <dbReference type="NCBI Taxonomy" id="564710"/>
    <lineage>
        <taxon>Bacteria</taxon>
        <taxon>Bacillati</taxon>
        <taxon>Bacillota</taxon>
        <taxon>Bacilli</taxon>
        <taxon>Lactobacillales</taxon>
        <taxon>Enterococcaceae</taxon>
        <taxon>Vagococcus</taxon>
    </lineage>
</organism>
<feature type="domain" description="Peptidase M24" evidence="1">
    <location>
        <begin position="141"/>
        <end position="343"/>
    </location>
</feature>
<dbReference type="InterPro" id="IPR000587">
    <property type="entry name" value="Creatinase_N"/>
</dbReference>
<proteinExistence type="predicted"/>
<dbReference type="InterPro" id="IPR000994">
    <property type="entry name" value="Pept_M24"/>
</dbReference>
<evidence type="ECO:0000259" key="2">
    <source>
        <dbReference type="Pfam" id="PF01321"/>
    </source>
</evidence>
<evidence type="ECO:0000313" key="3">
    <source>
        <dbReference type="EMBL" id="RSU13412.1"/>
    </source>
</evidence>
<sequence>MKQDRLDNVLHQMKEKNVPQLLISDPTTIFYLTDKWFHPGERLLVLVIREDGKHALVLNKLFPVNEDLGVDVVYVDDADNGIGILLDHLDTAKKIGVDKFWATHFFLDLMKQAGKSADDFVIGSDITDYVRARKTAEEVKLMQDAQKDNEIAMEKMKQLIPQKLTEMEMTKELAKVYDELGNTGFSFEPIIAYGANGADPHHVTDDSVVKEGDSIVVDIGAIKNNYASDMTRTFFYKSVSDKSRDVYETVLEANKRALAAIKPGVPFSEIDAAARDYITEKGYGKYFTHRTGHFIGIECHEAGDVSSANHDVVEPGMAFSIEPGIYLPGEVGVRIEDLVIATEDGYINLNDYPKELTIID</sequence>
<feature type="domain" description="Creatinase N-terminal" evidence="2">
    <location>
        <begin position="5"/>
        <end position="131"/>
    </location>
</feature>